<evidence type="ECO:0000256" key="3">
    <source>
        <dbReference type="ARBA" id="ARBA00022559"/>
    </source>
</evidence>
<dbReference type="Proteomes" id="UP000826271">
    <property type="component" value="Unassembled WGS sequence"/>
</dbReference>
<dbReference type="PRINTS" id="PR00459">
    <property type="entry name" value="ASPEROXIDASE"/>
</dbReference>
<feature type="binding site" evidence="12">
    <location>
        <position position="176"/>
    </location>
    <ligand>
        <name>Ca(2+)</name>
        <dbReference type="ChEBI" id="CHEBI:29108"/>
        <label>2</label>
    </ligand>
</feature>
<feature type="signal peptide" evidence="14">
    <location>
        <begin position="1"/>
        <end position="18"/>
    </location>
</feature>
<dbReference type="GO" id="GO:0042744">
    <property type="term" value="P:hydrogen peroxide catabolic process"/>
    <property type="evidence" value="ECO:0007669"/>
    <property type="project" value="InterPro"/>
</dbReference>
<reference evidence="16" key="1">
    <citation type="submission" date="2019-10" db="EMBL/GenBank/DDBJ databases">
        <authorList>
            <person name="Zhang R."/>
            <person name="Pan Y."/>
            <person name="Wang J."/>
            <person name="Ma R."/>
            <person name="Yu S."/>
        </authorList>
    </citation>
    <scope>NUCLEOTIDE SEQUENCE</scope>
    <source>
        <strain evidence="16">LA-IB0</strain>
        <tissue evidence="16">Leaf</tissue>
    </source>
</reference>
<dbReference type="PROSITE" id="PS00435">
    <property type="entry name" value="PEROXIDASE_1"/>
    <property type="match status" value="1"/>
</dbReference>
<evidence type="ECO:0000256" key="10">
    <source>
        <dbReference type="ARBA" id="ARBA00023180"/>
    </source>
</evidence>
<comment type="cofactor">
    <cofactor evidence="12">
        <name>heme b</name>
        <dbReference type="ChEBI" id="CHEBI:60344"/>
    </cofactor>
    <text evidence="12">Binds 1 heme b (iron(II)-protoporphyrin IX) group per subunit.</text>
</comment>
<evidence type="ECO:0000256" key="8">
    <source>
        <dbReference type="ARBA" id="ARBA00023004"/>
    </source>
</evidence>
<evidence type="ECO:0000256" key="12">
    <source>
        <dbReference type="PIRSR" id="PIRSR600823-3"/>
    </source>
</evidence>
<dbReference type="InterPro" id="IPR002207">
    <property type="entry name" value="Peroxidase_I"/>
</dbReference>
<dbReference type="EMBL" id="WHWC01000009">
    <property type="protein sequence ID" value="KAG8377107.1"/>
    <property type="molecule type" value="Genomic_DNA"/>
</dbReference>
<organism evidence="16 17">
    <name type="scientific">Buddleja alternifolia</name>
    <dbReference type="NCBI Taxonomy" id="168488"/>
    <lineage>
        <taxon>Eukaryota</taxon>
        <taxon>Viridiplantae</taxon>
        <taxon>Streptophyta</taxon>
        <taxon>Embryophyta</taxon>
        <taxon>Tracheophyta</taxon>
        <taxon>Spermatophyta</taxon>
        <taxon>Magnoliopsida</taxon>
        <taxon>eudicotyledons</taxon>
        <taxon>Gunneridae</taxon>
        <taxon>Pentapetalae</taxon>
        <taxon>asterids</taxon>
        <taxon>lamiids</taxon>
        <taxon>Lamiales</taxon>
        <taxon>Scrophulariaceae</taxon>
        <taxon>Buddlejeae</taxon>
        <taxon>Buddleja</taxon>
    </lineage>
</organism>
<gene>
    <name evidence="16" type="ORF">BUALT_Bualt09G0134100</name>
</gene>
<feature type="binding site" evidence="12">
    <location>
        <position position="181"/>
    </location>
    <ligand>
        <name>Ca(2+)</name>
        <dbReference type="ChEBI" id="CHEBI:29108"/>
        <label>2</label>
    </ligand>
</feature>
<keyword evidence="6 12" id="KW-0106">Calcium</keyword>
<evidence type="ECO:0000313" key="17">
    <source>
        <dbReference type="Proteomes" id="UP000826271"/>
    </source>
</evidence>
<keyword evidence="17" id="KW-1185">Reference proteome</keyword>
<dbReference type="PROSITE" id="PS50873">
    <property type="entry name" value="PEROXIDASE_4"/>
    <property type="match status" value="1"/>
</dbReference>
<proteinExistence type="inferred from homology"/>
<keyword evidence="3" id="KW-0575">Peroxidase</keyword>
<comment type="similarity">
    <text evidence="2">Belongs to the peroxidase family. Ascorbate peroxidase subfamily.</text>
</comment>
<dbReference type="PROSITE" id="PS00436">
    <property type="entry name" value="PEROXIDASE_2"/>
    <property type="match status" value="1"/>
</dbReference>
<feature type="binding site" evidence="12">
    <location>
        <position position="174"/>
    </location>
    <ligand>
        <name>Ca(2+)</name>
        <dbReference type="ChEBI" id="CHEBI:29108"/>
        <label>2</label>
    </ligand>
</feature>
<evidence type="ECO:0000256" key="14">
    <source>
        <dbReference type="SAM" id="SignalP"/>
    </source>
</evidence>
<dbReference type="Pfam" id="PF00141">
    <property type="entry name" value="peroxidase"/>
    <property type="match status" value="1"/>
</dbReference>
<dbReference type="GO" id="GO:0140825">
    <property type="term" value="F:lactoperoxidase activity"/>
    <property type="evidence" value="ECO:0007669"/>
    <property type="project" value="UniProtKB-EC"/>
</dbReference>
<comment type="caution">
    <text evidence="16">The sequence shown here is derived from an EMBL/GenBank/DDBJ whole genome shotgun (WGS) entry which is preliminary data.</text>
</comment>
<dbReference type="FunFam" id="1.10.420.10:FF:000001">
    <property type="entry name" value="Peroxidase"/>
    <property type="match status" value="1"/>
</dbReference>
<evidence type="ECO:0000313" key="16">
    <source>
        <dbReference type="EMBL" id="KAG8377107.1"/>
    </source>
</evidence>
<evidence type="ECO:0000256" key="13">
    <source>
        <dbReference type="PIRSR" id="PIRSR600823-5"/>
    </source>
</evidence>
<feature type="binding site" evidence="12">
    <location>
        <position position="130"/>
    </location>
    <ligand>
        <name>Ca(2+)</name>
        <dbReference type="ChEBI" id="CHEBI:29108"/>
        <label>2</label>
    </ligand>
</feature>
<dbReference type="CDD" id="cd00693">
    <property type="entry name" value="secretory_peroxidase"/>
    <property type="match status" value="1"/>
</dbReference>
<keyword evidence="10" id="KW-0325">Glycoprotein</keyword>
<evidence type="ECO:0000256" key="1">
    <source>
        <dbReference type="ARBA" id="ARBA00000189"/>
    </source>
</evidence>
<comment type="cofactor">
    <cofactor evidence="12">
        <name>Ca(2+)</name>
        <dbReference type="ChEBI" id="CHEBI:29108"/>
    </cofactor>
    <text evidence="12">Binds 2 calcium ions per subunit.</text>
</comment>
<evidence type="ECO:0000256" key="11">
    <source>
        <dbReference type="PIRSR" id="PIRSR600823-2"/>
    </source>
</evidence>
<feature type="binding site" evidence="11">
    <location>
        <position position="99"/>
    </location>
    <ligand>
        <name>substrate</name>
    </ligand>
</feature>
<dbReference type="GO" id="GO:0006979">
    <property type="term" value="P:response to oxidative stress"/>
    <property type="evidence" value="ECO:0007669"/>
    <property type="project" value="InterPro"/>
</dbReference>
<dbReference type="GO" id="GO:0046872">
    <property type="term" value="F:metal ion binding"/>
    <property type="evidence" value="ECO:0007669"/>
    <property type="project" value="UniProtKB-KW"/>
</dbReference>
<dbReference type="AlphaFoldDB" id="A0AAV6X9P1"/>
<dbReference type="PANTHER" id="PTHR31388">
    <property type="entry name" value="PEROXIDASE 72-RELATED"/>
    <property type="match status" value="1"/>
</dbReference>
<evidence type="ECO:0000256" key="5">
    <source>
        <dbReference type="ARBA" id="ARBA00022723"/>
    </source>
</evidence>
<keyword evidence="4" id="KW-0349">Heme</keyword>
<evidence type="ECO:0000256" key="2">
    <source>
        <dbReference type="ARBA" id="ARBA00006873"/>
    </source>
</evidence>
<dbReference type="InterPro" id="IPR010255">
    <property type="entry name" value="Haem_peroxidase_sf"/>
</dbReference>
<dbReference type="InterPro" id="IPR033905">
    <property type="entry name" value="Secretory_peroxidase"/>
</dbReference>
<dbReference type="GO" id="GO:0020037">
    <property type="term" value="F:heme binding"/>
    <property type="evidence" value="ECO:0007669"/>
    <property type="project" value="InterPro"/>
</dbReference>
<dbReference type="Gene3D" id="1.10.520.10">
    <property type="match status" value="2"/>
</dbReference>
<evidence type="ECO:0000256" key="7">
    <source>
        <dbReference type="ARBA" id="ARBA00023002"/>
    </source>
</evidence>
<sequence length="253" mass="27988">MASKLCLYLGALIMLSLAEVAFSGPLNPDFYDEICPQALPAIKRVVEEAVQQERRMGASLLRLHFHDCFVNLGGPSWKVQLGRRDSTTASIDTANSDIPAPFMDLPALINSFDKQGLNVKDLVALSGGHTLGFSQCRNFRSRIYNETNIDSSFARQRQANCPLNGGDSNLAPLDSTPAHFDTTYFRNLVKQKGLLHSDQALFNGGETDSLVKEYSSDPDDFAEDFTESMIKMGDIKPLTGEQGQIRYNCRRAN</sequence>
<feature type="chain" id="PRO_5043608216" description="Plant heme peroxidase family profile domain-containing protein" evidence="14">
    <location>
        <begin position="19"/>
        <end position="253"/>
    </location>
</feature>
<keyword evidence="9 13" id="KW-1015">Disulfide bond</keyword>
<keyword evidence="14" id="KW-0732">Signal</keyword>
<protein>
    <recommendedName>
        <fullName evidence="15">Plant heme peroxidase family profile domain-containing protein</fullName>
    </recommendedName>
</protein>
<accession>A0AAV6X9P1</accession>
<feature type="binding site" description="axial binding residue" evidence="12">
    <location>
        <position position="129"/>
    </location>
    <ligand>
        <name>heme b</name>
        <dbReference type="ChEBI" id="CHEBI:60344"/>
    </ligand>
    <ligandPart>
        <name>Fe</name>
        <dbReference type="ChEBI" id="CHEBI:18248"/>
    </ligandPart>
</feature>
<evidence type="ECO:0000256" key="6">
    <source>
        <dbReference type="ARBA" id="ARBA00022837"/>
    </source>
</evidence>
<evidence type="ECO:0000256" key="9">
    <source>
        <dbReference type="ARBA" id="ARBA00023157"/>
    </source>
</evidence>
<comment type="catalytic activity">
    <reaction evidence="1">
        <text>2 a phenolic donor + H2O2 = 2 a phenolic radical donor + 2 H2O</text>
        <dbReference type="Rhea" id="RHEA:56136"/>
        <dbReference type="ChEBI" id="CHEBI:15377"/>
        <dbReference type="ChEBI" id="CHEBI:16240"/>
        <dbReference type="ChEBI" id="CHEBI:139520"/>
        <dbReference type="ChEBI" id="CHEBI:139521"/>
        <dbReference type="EC" id="1.11.1.7"/>
    </reaction>
</comment>
<keyword evidence="5 12" id="KW-0479">Metal-binding</keyword>
<dbReference type="Gene3D" id="1.10.420.10">
    <property type="entry name" value="Peroxidase, domain 2"/>
    <property type="match status" value="1"/>
</dbReference>
<evidence type="ECO:0000259" key="15">
    <source>
        <dbReference type="PROSITE" id="PS50873"/>
    </source>
</evidence>
<dbReference type="SUPFAM" id="SSF48113">
    <property type="entry name" value="Heme-dependent peroxidases"/>
    <property type="match status" value="1"/>
</dbReference>
<dbReference type="InterPro" id="IPR019794">
    <property type="entry name" value="Peroxidases_AS"/>
</dbReference>
<dbReference type="InterPro" id="IPR019793">
    <property type="entry name" value="Peroxidases_heam-ligand_BS"/>
</dbReference>
<keyword evidence="8 12" id="KW-0408">Iron</keyword>
<dbReference type="PRINTS" id="PR00458">
    <property type="entry name" value="PEROXIDASE"/>
</dbReference>
<dbReference type="PANTHER" id="PTHR31388:SF126">
    <property type="entry name" value="PEROXIDASE"/>
    <property type="match status" value="1"/>
</dbReference>
<feature type="domain" description="Plant heme peroxidase family profile" evidence="15">
    <location>
        <begin position="37"/>
        <end position="253"/>
    </location>
</feature>
<keyword evidence="7" id="KW-0560">Oxidoreductase</keyword>
<name>A0AAV6X9P1_9LAMI</name>
<dbReference type="InterPro" id="IPR002016">
    <property type="entry name" value="Haem_peroxidase"/>
</dbReference>
<feature type="disulfide bond" evidence="13">
    <location>
        <begin position="136"/>
        <end position="161"/>
    </location>
</feature>
<evidence type="ECO:0000256" key="4">
    <source>
        <dbReference type="ARBA" id="ARBA00022617"/>
    </source>
</evidence>
<dbReference type="InterPro" id="IPR000823">
    <property type="entry name" value="Peroxidase_pln"/>
</dbReference>